<dbReference type="PANTHER" id="PTHR31672">
    <property type="entry name" value="BNACNNG10540D PROTEIN"/>
    <property type="match status" value="1"/>
</dbReference>
<dbReference type="SMART" id="SM00256">
    <property type="entry name" value="FBOX"/>
    <property type="match status" value="1"/>
</dbReference>
<dbReference type="Pfam" id="PF00646">
    <property type="entry name" value="F-box"/>
    <property type="match status" value="1"/>
</dbReference>
<evidence type="ECO:0000313" key="3">
    <source>
        <dbReference type="EMBL" id="RXH91774.1"/>
    </source>
</evidence>
<feature type="region of interest" description="Disordered" evidence="1">
    <location>
        <begin position="1"/>
        <end position="46"/>
    </location>
</feature>
<dbReference type="AlphaFoldDB" id="A0A498JCD7"/>
<proteinExistence type="predicted"/>
<dbReference type="PANTHER" id="PTHR31672:SF10">
    <property type="entry name" value="F-BOX DOMAIN-CONTAINING PROTEIN"/>
    <property type="match status" value="1"/>
</dbReference>
<name>A0A498JCD7_MALDO</name>
<dbReference type="InterPro" id="IPR013187">
    <property type="entry name" value="F-box-assoc_dom_typ3"/>
</dbReference>
<feature type="domain" description="F-box" evidence="2">
    <location>
        <begin position="81"/>
        <end position="121"/>
    </location>
</feature>
<dbReference type="SUPFAM" id="SSF81383">
    <property type="entry name" value="F-box domain"/>
    <property type="match status" value="1"/>
</dbReference>
<evidence type="ECO:0000313" key="4">
    <source>
        <dbReference type="Proteomes" id="UP000290289"/>
    </source>
</evidence>
<feature type="compositionally biased region" description="Polar residues" evidence="1">
    <location>
        <begin position="1"/>
        <end position="14"/>
    </location>
</feature>
<keyword evidence="4" id="KW-1185">Reference proteome</keyword>
<dbReference type="EMBL" id="RDQH01000334">
    <property type="protein sequence ID" value="RXH91774.1"/>
    <property type="molecule type" value="Genomic_DNA"/>
</dbReference>
<dbReference type="NCBIfam" id="TIGR01640">
    <property type="entry name" value="F_box_assoc_1"/>
    <property type="match status" value="1"/>
</dbReference>
<dbReference type="Proteomes" id="UP000290289">
    <property type="component" value="Chromosome 8"/>
</dbReference>
<dbReference type="InterPro" id="IPR050796">
    <property type="entry name" value="SCF_F-box_component"/>
</dbReference>
<dbReference type="Gene3D" id="1.20.1280.50">
    <property type="match status" value="1"/>
</dbReference>
<dbReference type="InterPro" id="IPR017451">
    <property type="entry name" value="F-box-assoc_interact_dom"/>
</dbReference>
<dbReference type="Pfam" id="PF08268">
    <property type="entry name" value="FBA_3"/>
    <property type="match status" value="1"/>
</dbReference>
<gene>
    <name evidence="3" type="ORF">DVH24_020797</name>
</gene>
<evidence type="ECO:0000259" key="2">
    <source>
        <dbReference type="SMART" id="SM00256"/>
    </source>
</evidence>
<dbReference type="InterPro" id="IPR001810">
    <property type="entry name" value="F-box_dom"/>
</dbReference>
<accession>A0A498JCD7</accession>
<organism evidence="3 4">
    <name type="scientific">Malus domestica</name>
    <name type="common">Apple</name>
    <name type="synonym">Pyrus malus</name>
    <dbReference type="NCBI Taxonomy" id="3750"/>
    <lineage>
        <taxon>Eukaryota</taxon>
        <taxon>Viridiplantae</taxon>
        <taxon>Streptophyta</taxon>
        <taxon>Embryophyta</taxon>
        <taxon>Tracheophyta</taxon>
        <taxon>Spermatophyta</taxon>
        <taxon>Magnoliopsida</taxon>
        <taxon>eudicotyledons</taxon>
        <taxon>Gunneridae</taxon>
        <taxon>Pentapetalae</taxon>
        <taxon>rosids</taxon>
        <taxon>fabids</taxon>
        <taxon>Rosales</taxon>
        <taxon>Rosaceae</taxon>
        <taxon>Amygdaloideae</taxon>
        <taxon>Maleae</taxon>
        <taxon>Malus</taxon>
    </lineage>
</organism>
<comment type="caution">
    <text evidence="3">The sequence shown here is derived from an EMBL/GenBank/DDBJ whole genome shotgun (WGS) entry which is preliminary data.</text>
</comment>
<evidence type="ECO:0000256" key="1">
    <source>
        <dbReference type="SAM" id="MobiDB-lite"/>
    </source>
</evidence>
<sequence>MSTSSLGSATNINSPPRPPLKERKLSSSSLVKEAPSDPRRRFSVLGENPKTTTTYAAFQYPPDVKTTCIKLQGEFQYCCDLPEEIVREILLRSSVKSLVKCCAVSKSWRYMIQSSSFIAAHLRRSQSPNTDDNDIGRLHLLWSFNDYLLYSDKPASASASSFSIDATNTKKITPVTHQPAYKGGRSKVTPSSYGLVGTSNGLICFANDIPKFPIIIWNPSVRKFVTLPPPSTYKRVKPTYAFGYDSSTNDYKVLTILRNDRGRSSGPARDTPIEVKVYSLARGSWKTLNPPPPASPAVSLQRLHHKTVFVHGAVHWILRRDRDCNNDVIASFDMATESFSEIELPKSLTRKRLLRGASHFVLSAHENSLALVQFPWHYSRLGENTCHLSLWVMQQYGVVESWTKSSRVVLSKGPESLSLIFHVAYVGSKGNGEKVFRMSSKNSIRLVTVDFKTKQVKYSGEGEGKYESMHAFVESLVLLDQFNAYSY</sequence>
<reference evidence="3 4" key="1">
    <citation type="submission" date="2018-10" db="EMBL/GenBank/DDBJ databases">
        <title>A high-quality apple genome assembly.</title>
        <authorList>
            <person name="Hu J."/>
        </authorList>
    </citation>
    <scope>NUCLEOTIDE SEQUENCE [LARGE SCALE GENOMIC DNA]</scope>
    <source>
        <strain evidence="4">cv. HFTH1</strain>
        <tissue evidence="3">Young leaf</tissue>
    </source>
</reference>
<dbReference type="InterPro" id="IPR036047">
    <property type="entry name" value="F-box-like_dom_sf"/>
</dbReference>
<protein>
    <recommendedName>
        <fullName evidence="2">F-box domain-containing protein</fullName>
    </recommendedName>
</protein>